<accession>A0ABR9P9J2</accession>
<evidence type="ECO:0000313" key="3">
    <source>
        <dbReference type="Proteomes" id="UP000806528"/>
    </source>
</evidence>
<dbReference type="RefSeq" id="WP_193123112.1">
    <property type="nucleotide sequence ID" value="NZ_JADBGI010000015.1"/>
</dbReference>
<keyword evidence="1" id="KW-1133">Transmembrane helix</keyword>
<keyword evidence="3" id="KW-1185">Reference proteome</keyword>
<keyword evidence="1" id="KW-0812">Transmembrane</keyword>
<keyword evidence="1" id="KW-0472">Membrane</keyword>
<evidence type="ECO:0000313" key="2">
    <source>
        <dbReference type="EMBL" id="MBE3000509.1"/>
    </source>
</evidence>
<reference evidence="2 3" key="1">
    <citation type="submission" date="2020-09" db="EMBL/GenBank/DDBJ databases">
        <title>Diversity and distribution of actinomycetes associated with coral in the coast of Hainan.</title>
        <authorList>
            <person name="Li F."/>
        </authorList>
    </citation>
    <scope>NUCLEOTIDE SEQUENCE [LARGE SCALE GENOMIC DNA]</scope>
    <source>
        <strain evidence="2 3">HNM0947</strain>
    </source>
</reference>
<evidence type="ECO:0000256" key="1">
    <source>
        <dbReference type="SAM" id="Phobius"/>
    </source>
</evidence>
<feature type="transmembrane region" description="Helical" evidence="1">
    <location>
        <begin position="81"/>
        <end position="101"/>
    </location>
</feature>
<evidence type="ECO:0008006" key="4">
    <source>
        <dbReference type="Google" id="ProtNLM"/>
    </source>
</evidence>
<gene>
    <name evidence="2" type="ORF">IDM40_17630</name>
</gene>
<feature type="transmembrane region" description="Helical" evidence="1">
    <location>
        <begin position="27"/>
        <end position="49"/>
    </location>
</feature>
<dbReference type="Proteomes" id="UP000806528">
    <property type="component" value="Unassembled WGS sequence"/>
</dbReference>
<comment type="caution">
    <text evidence="2">The sequence shown here is derived from an EMBL/GenBank/DDBJ whole genome shotgun (WGS) entry which is preliminary data.</text>
</comment>
<feature type="transmembrane region" description="Helical" evidence="1">
    <location>
        <begin position="113"/>
        <end position="134"/>
    </location>
</feature>
<organism evidence="2 3">
    <name type="scientific">Nocardiopsis coralli</name>
    <dbReference type="NCBI Taxonomy" id="2772213"/>
    <lineage>
        <taxon>Bacteria</taxon>
        <taxon>Bacillati</taxon>
        <taxon>Actinomycetota</taxon>
        <taxon>Actinomycetes</taxon>
        <taxon>Streptosporangiales</taxon>
        <taxon>Nocardiopsidaceae</taxon>
        <taxon>Nocardiopsis</taxon>
    </lineage>
</organism>
<protein>
    <recommendedName>
        <fullName evidence="4">Integral membrane protein</fullName>
    </recommendedName>
</protein>
<dbReference type="EMBL" id="JADBGI010000015">
    <property type="protein sequence ID" value="MBE3000509.1"/>
    <property type="molecule type" value="Genomic_DNA"/>
</dbReference>
<feature type="transmembrane region" description="Helical" evidence="1">
    <location>
        <begin position="55"/>
        <end position="74"/>
    </location>
</feature>
<name>A0ABR9P9J2_9ACTN</name>
<sequence>MREDEARDALERAGSVENRVRRGGRWLAGYCALYGTGSIAVVLAVGLAPHGPLRTGVFAVFMVMVVVLVVWAATRPVKPRGFAWLHTGMIAGWAVLYTVALNVGLRAFPGDPAWWVPMAVATAVPPWVLAAYMLRTSGGRA</sequence>
<proteinExistence type="predicted"/>